<dbReference type="AlphaFoldDB" id="A0A921SSL5"/>
<comment type="catalytic activity">
    <reaction evidence="4 6">
        <text>L-aspartyl-tRNA(Asn) + L-glutamine + ATP + H2O = L-asparaginyl-tRNA(Asn) + L-glutamate + ADP + phosphate + 2 H(+)</text>
        <dbReference type="Rhea" id="RHEA:14513"/>
        <dbReference type="Rhea" id="RHEA-COMP:9674"/>
        <dbReference type="Rhea" id="RHEA-COMP:9677"/>
        <dbReference type="ChEBI" id="CHEBI:15377"/>
        <dbReference type="ChEBI" id="CHEBI:15378"/>
        <dbReference type="ChEBI" id="CHEBI:29985"/>
        <dbReference type="ChEBI" id="CHEBI:30616"/>
        <dbReference type="ChEBI" id="CHEBI:43474"/>
        <dbReference type="ChEBI" id="CHEBI:58359"/>
        <dbReference type="ChEBI" id="CHEBI:78515"/>
        <dbReference type="ChEBI" id="CHEBI:78516"/>
        <dbReference type="ChEBI" id="CHEBI:456216"/>
    </reaction>
</comment>
<evidence type="ECO:0000256" key="5">
    <source>
        <dbReference type="ARBA" id="ARBA00047913"/>
    </source>
</evidence>
<reference evidence="7" key="1">
    <citation type="journal article" date="2021" name="PeerJ">
        <title>Extensive microbial diversity within the chicken gut microbiome revealed by metagenomics and culture.</title>
        <authorList>
            <person name="Gilroy R."/>
            <person name="Ravi A."/>
            <person name="Getino M."/>
            <person name="Pursley I."/>
            <person name="Horton D.L."/>
            <person name="Alikhan N.F."/>
            <person name="Baker D."/>
            <person name="Gharbi K."/>
            <person name="Hall N."/>
            <person name="Watson M."/>
            <person name="Adriaenssens E.M."/>
            <person name="Foster-Nyarko E."/>
            <person name="Jarju S."/>
            <person name="Secka A."/>
            <person name="Antonio M."/>
            <person name="Oren A."/>
            <person name="Chaudhuri R.R."/>
            <person name="La Ragione R."/>
            <person name="Hildebrand F."/>
            <person name="Pallen M.J."/>
        </authorList>
    </citation>
    <scope>NUCLEOTIDE SEQUENCE</scope>
    <source>
        <strain evidence="7">CHK179-5677</strain>
    </source>
</reference>
<comment type="caution">
    <text evidence="7">The sequence shown here is derived from an EMBL/GenBank/DDBJ whole genome shotgun (WGS) entry which is preliminary data.</text>
</comment>
<evidence type="ECO:0000256" key="6">
    <source>
        <dbReference type="HAMAP-Rule" id="MF_00122"/>
    </source>
</evidence>
<keyword evidence="6" id="KW-0436">Ligase</keyword>
<dbReference type="Gene3D" id="1.10.20.60">
    <property type="entry name" value="Glu-tRNAGln amidotransferase C subunit, N-terminal domain"/>
    <property type="match status" value="1"/>
</dbReference>
<dbReference type="EMBL" id="DYUC01000043">
    <property type="protein sequence ID" value="HJG86334.1"/>
    <property type="molecule type" value="Genomic_DNA"/>
</dbReference>
<dbReference type="Proteomes" id="UP000760668">
    <property type="component" value="Unassembled WGS sequence"/>
</dbReference>
<dbReference type="InterPro" id="IPR003837">
    <property type="entry name" value="GatC"/>
</dbReference>
<evidence type="ECO:0000313" key="7">
    <source>
        <dbReference type="EMBL" id="HJG86334.1"/>
    </source>
</evidence>
<dbReference type="RefSeq" id="WP_295368940.1">
    <property type="nucleotide sequence ID" value="NZ_DYUC01000043.1"/>
</dbReference>
<keyword evidence="6" id="KW-0067">ATP-binding</keyword>
<comment type="subunit">
    <text evidence="2 6">Heterotrimer of A, B and C subunits.</text>
</comment>
<dbReference type="GO" id="GO:0050567">
    <property type="term" value="F:glutaminyl-tRNA synthase (glutamine-hydrolyzing) activity"/>
    <property type="evidence" value="ECO:0007669"/>
    <property type="project" value="UniProtKB-UniRule"/>
</dbReference>
<dbReference type="GO" id="GO:0006412">
    <property type="term" value="P:translation"/>
    <property type="evidence" value="ECO:0007669"/>
    <property type="project" value="UniProtKB-UniRule"/>
</dbReference>
<dbReference type="Pfam" id="PF02686">
    <property type="entry name" value="GatC"/>
    <property type="match status" value="1"/>
</dbReference>
<keyword evidence="6" id="KW-0547">Nucleotide-binding</keyword>
<gene>
    <name evidence="6 7" type="primary">gatC</name>
    <name evidence="7" type="ORF">K8V01_04815</name>
</gene>
<dbReference type="EC" id="6.3.5.-" evidence="6"/>
<evidence type="ECO:0000256" key="1">
    <source>
        <dbReference type="ARBA" id="ARBA00010757"/>
    </source>
</evidence>
<dbReference type="GO" id="GO:0005524">
    <property type="term" value="F:ATP binding"/>
    <property type="evidence" value="ECO:0007669"/>
    <property type="project" value="UniProtKB-KW"/>
</dbReference>
<dbReference type="InterPro" id="IPR036113">
    <property type="entry name" value="Asp/Glu-ADT_sf_sub_c"/>
</dbReference>
<sequence>MKITEELVDYVSTLSRLRLPREEKARMTGELEQIVTYMDTLNTLDTDGVEPMSHIFPLKNVLRADKVVPSADREALLSGAPDRDAETFRVPKAVE</sequence>
<comment type="similarity">
    <text evidence="1 6">Belongs to the GatC family.</text>
</comment>
<evidence type="ECO:0000256" key="4">
    <source>
        <dbReference type="ARBA" id="ARBA00047380"/>
    </source>
</evidence>
<dbReference type="NCBIfam" id="TIGR00135">
    <property type="entry name" value="gatC"/>
    <property type="match status" value="1"/>
</dbReference>
<dbReference type="HAMAP" id="MF_00122">
    <property type="entry name" value="GatC"/>
    <property type="match status" value="1"/>
</dbReference>
<dbReference type="GO" id="GO:0070681">
    <property type="term" value="P:glutaminyl-tRNAGln biosynthesis via transamidation"/>
    <property type="evidence" value="ECO:0007669"/>
    <property type="project" value="TreeGrafter"/>
</dbReference>
<dbReference type="SUPFAM" id="SSF141000">
    <property type="entry name" value="Glu-tRNAGln amidotransferase C subunit"/>
    <property type="match status" value="1"/>
</dbReference>
<keyword evidence="6" id="KW-0648">Protein biosynthesis</keyword>
<evidence type="ECO:0000256" key="3">
    <source>
        <dbReference type="ARBA" id="ARBA00024799"/>
    </source>
</evidence>
<evidence type="ECO:0000256" key="2">
    <source>
        <dbReference type="ARBA" id="ARBA00011123"/>
    </source>
</evidence>
<organism evidence="7 8">
    <name type="scientific">Pseudoflavonifractor capillosus</name>
    <dbReference type="NCBI Taxonomy" id="106588"/>
    <lineage>
        <taxon>Bacteria</taxon>
        <taxon>Bacillati</taxon>
        <taxon>Bacillota</taxon>
        <taxon>Clostridia</taxon>
        <taxon>Eubacteriales</taxon>
        <taxon>Oscillospiraceae</taxon>
        <taxon>Pseudoflavonifractor</taxon>
    </lineage>
</organism>
<protein>
    <recommendedName>
        <fullName evidence="6">Aspartyl/glutamyl-tRNA(Asn/Gln) amidotransferase subunit C</fullName>
        <shortName evidence="6">Asp/Glu-ADT subunit C</shortName>
        <ecNumber evidence="6">6.3.5.-</ecNumber>
    </recommendedName>
</protein>
<name>A0A921SSL5_9FIRM</name>
<proteinExistence type="inferred from homology"/>
<reference evidence="7" key="2">
    <citation type="submission" date="2021-09" db="EMBL/GenBank/DDBJ databases">
        <authorList>
            <person name="Gilroy R."/>
        </authorList>
    </citation>
    <scope>NUCLEOTIDE SEQUENCE</scope>
    <source>
        <strain evidence="7">CHK179-5677</strain>
    </source>
</reference>
<comment type="catalytic activity">
    <reaction evidence="5 6">
        <text>L-glutamyl-tRNA(Gln) + L-glutamine + ATP + H2O = L-glutaminyl-tRNA(Gln) + L-glutamate + ADP + phosphate + H(+)</text>
        <dbReference type="Rhea" id="RHEA:17521"/>
        <dbReference type="Rhea" id="RHEA-COMP:9681"/>
        <dbReference type="Rhea" id="RHEA-COMP:9684"/>
        <dbReference type="ChEBI" id="CHEBI:15377"/>
        <dbReference type="ChEBI" id="CHEBI:15378"/>
        <dbReference type="ChEBI" id="CHEBI:29985"/>
        <dbReference type="ChEBI" id="CHEBI:30616"/>
        <dbReference type="ChEBI" id="CHEBI:43474"/>
        <dbReference type="ChEBI" id="CHEBI:58359"/>
        <dbReference type="ChEBI" id="CHEBI:78520"/>
        <dbReference type="ChEBI" id="CHEBI:78521"/>
        <dbReference type="ChEBI" id="CHEBI:456216"/>
    </reaction>
</comment>
<dbReference type="PANTHER" id="PTHR15004:SF0">
    <property type="entry name" value="GLUTAMYL-TRNA(GLN) AMIDOTRANSFERASE SUBUNIT C, MITOCHONDRIAL"/>
    <property type="match status" value="1"/>
</dbReference>
<comment type="function">
    <text evidence="3 6">Allows the formation of correctly charged Asn-tRNA(Asn) or Gln-tRNA(Gln) through the transamidation of misacylated Asp-tRNA(Asn) or Glu-tRNA(Gln) in organisms which lack either or both of asparaginyl-tRNA or glutaminyl-tRNA synthetases. The reaction takes place in the presence of glutamine and ATP through an activated phospho-Asp-tRNA(Asn) or phospho-Glu-tRNA(Gln).</text>
</comment>
<dbReference type="PANTHER" id="PTHR15004">
    <property type="entry name" value="GLUTAMYL-TRNA(GLN) AMIDOTRANSFERASE SUBUNIT C, MITOCHONDRIAL"/>
    <property type="match status" value="1"/>
</dbReference>
<accession>A0A921SSL5</accession>
<dbReference type="GO" id="GO:0006450">
    <property type="term" value="P:regulation of translational fidelity"/>
    <property type="evidence" value="ECO:0007669"/>
    <property type="project" value="InterPro"/>
</dbReference>
<evidence type="ECO:0000313" key="8">
    <source>
        <dbReference type="Proteomes" id="UP000760668"/>
    </source>
</evidence>